<name>A0ABT3Y027_9FLAO</name>
<evidence type="ECO:0000313" key="3">
    <source>
        <dbReference type="EMBL" id="MCX8531490.1"/>
    </source>
</evidence>
<feature type="domain" description="Glycosyl transferase family 1" evidence="2">
    <location>
        <begin position="199"/>
        <end position="356"/>
    </location>
</feature>
<organism evidence="3 4">
    <name type="scientific">Chryseobacterium luquanense</name>
    <dbReference type="NCBI Taxonomy" id="2983766"/>
    <lineage>
        <taxon>Bacteria</taxon>
        <taxon>Pseudomonadati</taxon>
        <taxon>Bacteroidota</taxon>
        <taxon>Flavobacteriia</taxon>
        <taxon>Flavobacteriales</taxon>
        <taxon>Weeksellaceae</taxon>
        <taxon>Chryseobacterium group</taxon>
        <taxon>Chryseobacterium</taxon>
    </lineage>
</organism>
<dbReference type="PANTHER" id="PTHR46401:SF2">
    <property type="entry name" value="GLYCOSYLTRANSFERASE WBBK-RELATED"/>
    <property type="match status" value="1"/>
</dbReference>
<comment type="caution">
    <text evidence="3">The sequence shown here is derived from an EMBL/GenBank/DDBJ whole genome shotgun (WGS) entry which is preliminary data.</text>
</comment>
<evidence type="ECO:0000256" key="1">
    <source>
        <dbReference type="ARBA" id="ARBA00022679"/>
    </source>
</evidence>
<accession>A0ABT3Y027</accession>
<dbReference type="InterPro" id="IPR001296">
    <property type="entry name" value="Glyco_trans_1"/>
</dbReference>
<dbReference type="SUPFAM" id="SSF53756">
    <property type="entry name" value="UDP-Glycosyltransferase/glycogen phosphorylase"/>
    <property type="match status" value="1"/>
</dbReference>
<dbReference type="PANTHER" id="PTHR46401">
    <property type="entry name" value="GLYCOSYLTRANSFERASE WBBK-RELATED"/>
    <property type="match status" value="1"/>
</dbReference>
<sequence>MKIAFLSTFALDANVSLVNALKQSNDVYFFTEALYEVFNFLDKKKLTKTISKGTEVDQLERFRDLIDLDKTFVIRGTRNSNVIKKLFISYQIHQYLKEINPDVIIIDNNMLTYFVSTLAFRKKMLLVVHDPFLHSGENLIIDRLLRKIHFSLIKQKMLLNENQKNEFIAHYNYNPKDIHTSFLSVYDFLNYFKTKEFVVSDNFSILFFGRISPYKGIKFLLEAFVDILSTKKYTDITLTIAGSGDFDFDIEQYKKYPEIKIINEFIIPENLANLIFNSSVVVCPYIDATQSGVVMSAYAFKKPVIATNVGGLPEMVKDKLTGIIIDPKNPEAIKNAILELYNNSDLLEKMSQNIEKLYFSGEKSWASSADRFVEALENIK</sequence>
<protein>
    <submittedName>
        <fullName evidence="3">Glycosyltransferase family 4 protein</fullName>
    </submittedName>
</protein>
<gene>
    <name evidence="3" type="ORF">OEA66_03865</name>
</gene>
<dbReference type="RefSeq" id="WP_267280140.1">
    <property type="nucleotide sequence ID" value="NZ_JAOVZV010000002.1"/>
</dbReference>
<dbReference type="Gene3D" id="3.40.50.2000">
    <property type="entry name" value="Glycogen Phosphorylase B"/>
    <property type="match status" value="1"/>
</dbReference>
<evidence type="ECO:0000259" key="2">
    <source>
        <dbReference type="Pfam" id="PF00534"/>
    </source>
</evidence>
<keyword evidence="1" id="KW-0808">Transferase</keyword>
<dbReference type="Proteomes" id="UP001070176">
    <property type="component" value="Unassembled WGS sequence"/>
</dbReference>
<dbReference type="EMBL" id="JAOVZV010000002">
    <property type="protein sequence ID" value="MCX8531490.1"/>
    <property type="molecule type" value="Genomic_DNA"/>
</dbReference>
<evidence type="ECO:0000313" key="4">
    <source>
        <dbReference type="Proteomes" id="UP001070176"/>
    </source>
</evidence>
<dbReference type="CDD" id="cd03801">
    <property type="entry name" value="GT4_PimA-like"/>
    <property type="match status" value="1"/>
</dbReference>
<keyword evidence="4" id="KW-1185">Reference proteome</keyword>
<dbReference type="Pfam" id="PF00534">
    <property type="entry name" value="Glycos_transf_1"/>
    <property type="match status" value="1"/>
</dbReference>
<proteinExistence type="predicted"/>
<reference evidence="3" key="1">
    <citation type="submission" date="2022-10" db="EMBL/GenBank/DDBJ databases">
        <title>Chryseobacterium sp. nov., a novel bacterial species.</title>
        <authorList>
            <person name="Cao Y."/>
        </authorList>
    </citation>
    <scope>NUCLEOTIDE SEQUENCE</scope>
    <source>
        <strain evidence="3">KC 927</strain>
    </source>
</reference>